<evidence type="ECO:0000256" key="9">
    <source>
        <dbReference type="PROSITE-ProRule" id="PRU00958"/>
    </source>
</evidence>
<dbReference type="InterPro" id="IPR029063">
    <property type="entry name" value="SAM-dependent_MTases_sf"/>
</dbReference>
<protein>
    <recommendedName>
        <fullName evidence="9">tRNA (guanine(26)-N(2))-dimethyltransferase</fullName>
        <ecNumber evidence="9">2.1.1.216</ecNumber>
    </recommendedName>
</protein>
<evidence type="ECO:0000256" key="3">
    <source>
        <dbReference type="ARBA" id="ARBA00022603"/>
    </source>
</evidence>
<dbReference type="GO" id="GO:0002940">
    <property type="term" value="P:tRNA N2-guanine methylation"/>
    <property type="evidence" value="ECO:0007669"/>
    <property type="project" value="TreeGrafter"/>
</dbReference>
<organism evidence="10">
    <name type="scientific">Cuerna arida</name>
    <dbReference type="NCBI Taxonomy" id="1464854"/>
    <lineage>
        <taxon>Eukaryota</taxon>
        <taxon>Metazoa</taxon>
        <taxon>Ecdysozoa</taxon>
        <taxon>Arthropoda</taxon>
        <taxon>Hexapoda</taxon>
        <taxon>Insecta</taxon>
        <taxon>Pterygota</taxon>
        <taxon>Neoptera</taxon>
        <taxon>Paraneoptera</taxon>
        <taxon>Hemiptera</taxon>
        <taxon>Auchenorrhyncha</taxon>
        <taxon>Membracoidea</taxon>
        <taxon>Cicadellidae</taxon>
        <taxon>Cicadellinae</taxon>
        <taxon>Proconiini</taxon>
        <taxon>Cuerna</taxon>
    </lineage>
</organism>
<reference evidence="10" key="1">
    <citation type="submission" date="2015-11" db="EMBL/GenBank/DDBJ databases">
        <title>De novo transcriptome assembly of four potential Pierce s Disease insect vectors from Arizona vineyards.</title>
        <authorList>
            <person name="Tassone E.E."/>
        </authorList>
    </citation>
    <scope>NUCLEOTIDE SEQUENCE</scope>
</reference>
<keyword evidence="2 9" id="KW-0820">tRNA-binding</keyword>
<dbReference type="PANTHER" id="PTHR10631:SF1">
    <property type="entry name" value="TRMT1-LIKE PROTEIN"/>
    <property type="match status" value="1"/>
</dbReference>
<dbReference type="AlphaFoldDB" id="A0A1B6GH46"/>
<dbReference type="GO" id="GO:0000049">
    <property type="term" value="F:tRNA binding"/>
    <property type="evidence" value="ECO:0007669"/>
    <property type="project" value="UniProtKB-UniRule"/>
</dbReference>
<dbReference type="Pfam" id="PF02005">
    <property type="entry name" value="TRM"/>
    <property type="match status" value="1"/>
</dbReference>
<accession>A0A1B6GH46</accession>
<evidence type="ECO:0000256" key="1">
    <source>
        <dbReference type="ARBA" id="ARBA00022499"/>
    </source>
</evidence>
<evidence type="ECO:0000256" key="5">
    <source>
        <dbReference type="ARBA" id="ARBA00022691"/>
    </source>
</evidence>
<dbReference type="InterPro" id="IPR002905">
    <property type="entry name" value="Trm1"/>
</dbReference>
<dbReference type="SUPFAM" id="SSF53335">
    <property type="entry name" value="S-adenosyl-L-methionine-dependent methyltransferases"/>
    <property type="match status" value="1"/>
</dbReference>
<dbReference type="EC" id="2.1.1.216" evidence="9"/>
<evidence type="ECO:0000256" key="6">
    <source>
        <dbReference type="ARBA" id="ARBA00022694"/>
    </source>
</evidence>
<name>A0A1B6GH46_9HEMI</name>
<evidence type="ECO:0000256" key="2">
    <source>
        <dbReference type="ARBA" id="ARBA00022555"/>
    </source>
</evidence>
<comment type="catalytic activity">
    <reaction evidence="9">
        <text>guanosine(26) in tRNA + 2 S-adenosyl-L-methionine = N(2)-dimethylguanosine(26) in tRNA + 2 S-adenosyl-L-homocysteine + 2 H(+)</text>
        <dbReference type="Rhea" id="RHEA:43140"/>
        <dbReference type="Rhea" id="RHEA-COMP:10359"/>
        <dbReference type="Rhea" id="RHEA-COMP:10360"/>
        <dbReference type="ChEBI" id="CHEBI:15378"/>
        <dbReference type="ChEBI" id="CHEBI:57856"/>
        <dbReference type="ChEBI" id="CHEBI:59789"/>
        <dbReference type="ChEBI" id="CHEBI:74269"/>
        <dbReference type="ChEBI" id="CHEBI:74513"/>
        <dbReference type="EC" id="2.1.1.216"/>
    </reaction>
</comment>
<evidence type="ECO:0000313" key="10">
    <source>
        <dbReference type="EMBL" id="JAS61731.1"/>
    </source>
</evidence>
<proteinExistence type="inferred from homology"/>
<dbReference type="Gene3D" id="3.40.50.150">
    <property type="entry name" value="Vaccinia Virus protein VP39"/>
    <property type="match status" value="1"/>
</dbReference>
<gene>
    <name evidence="10" type="ORF">g.13306</name>
</gene>
<evidence type="ECO:0000256" key="4">
    <source>
        <dbReference type="ARBA" id="ARBA00022679"/>
    </source>
</evidence>
<keyword evidence="5 9" id="KW-0949">S-adenosyl-L-methionine</keyword>
<dbReference type="PANTHER" id="PTHR10631">
    <property type="entry name" value="N 2 ,N 2 -DIMETHYLGUANOSINE TRNA METHYLTRANSFERASE"/>
    <property type="match status" value="1"/>
</dbReference>
<keyword evidence="7" id="KW-0862">Zinc</keyword>
<dbReference type="GO" id="GO:0160104">
    <property type="term" value="F:tRNA (guanine(26)-N2)-dimethyltransferase activity"/>
    <property type="evidence" value="ECO:0007669"/>
    <property type="project" value="UniProtKB-UniRule"/>
</dbReference>
<sequence length="436" mass="48405">MTSSKKKRDFTFSRSLVHGALAAYIVTGQSVKNPVQCLDLSMDNEESDKWINAYGSSVNVIESKMKYSSPAGTNSNVLGSTESNYALIEKTDFNFIYVECTTEGSSYFDCVFRKIARNGVFALSTSDDPALYGRPAEPALRCYGGLISRTFYAPELAVRLVAAAMARSAARFSKSIEILLAVTIKNAITIIVKVKKGAESAIRCLKKIKILAHCSVCEERCFLPDNDGYILSREEVQSYLSCDCTSHSVGRTVLALGPLWADAIGSPSFVNLLLPHLSHTLHLTTFLQDLLSELRCSSCNSVKEDVLSYKNSNAENQEQKNEDFRETVSKSVSQSNNLLKRKTETDLCDLKNKIIKCENNGSGPAPPFYYNLHKHKPKGAQKLLKVDKIIESLHLTTFLQDLLSELRCSSCNSVKEDVLSYKNSNAENQEQKNEDF</sequence>
<dbReference type="GO" id="GO:0005634">
    <property type="term" value="C:nucleus"/>
    <property type="evidence" value="ECO:0007669"/>
    <property type="project" value="TreeGrafter"/>
</dbReference>
<keyword evidence="4 9" id="KW-0808">Transferase</keyword>
<keyword evidence="3 9" id="KW-0489">Methyltransferase</keyword>
<keyword evidence="6 9" id="KW-0819">tRNA processing</keyword>
<evidence type="ECO:0000256" key="8">
    <source>
        <dbReference type="ARBA" id="ARBA00022884"/>
    </source>
</evidence>
<keyword evidence="8 9" id="KW-0694">RNA-binding</keyword>
<evidence type="ECO:0000256" key="7">
    <source>
        <dbReference type="ARBA" id="ARBA00022833"/>
    </source>
</evidence>
<keyword evidence="1" id="KW-1017">Isopeptide bond</keyword>
<dbReference type="PROSITE" id="PS51626">
    <property type="entry name" value="SAM_MT_TRM1"/>
    <property type="match status" value="1"/>
</dbReference>
<feature type="non-terminal residue" evidence="10">
    <location>
        <position position="436"/>
    </location>
</feature>
<dbReference type="EMBL" id="GECZ01008038">
    <property type="protein sequence ID" value="JAS61731.1"/>
    <property type="molecule type" value="Transcribed_RNA"/>
</dbReference>
<comment type="similarity">
    <text evidence="9">Belongs to the class I-like SAM-binding methyltransferase superfamily. Trm1 family.</text>
</comment>